<proteinExistence type="predicted"/>
<organism evidence="1 2">
    <name type="scientific">Naganishia onofrii</name>
    <dbReference type="NCBI Taxonomy" id="1851511"/>
    <lineage>
        <taxon>Eukaryota</taxon>
        <taxon>Fungi</taxon>
        <taxon>Dikarya</taxon>
        <taxon>Basidiomycota</taxon>
        <taxon>Agaricomycotina</taxon>
        <taxon>Tremellomycetes</taxon>
        <taxon>Filobasidiales</taxon>
        <taxon>Filobasidiaceae</taxon>
        <taxon>Naganishia</taxon>
    </lineage>
</organism>
<accession>A0ACC2XRG0</accession>
<name>A0ACC2XRG0_9TREE</name>
<reference evidence="1" key="1">
    <citation type="submission" date="2023-04" db="EMBL/GenBank/DDBJ databases">
        <title>Draft Genome sequencing of Naganishia species isolated from polar environments using Oxford Nanopore Technology.</title>
        <authorList>
            <person name="Leo P."/>
            <person name="Venkateswaran K."/>
        </authorList>
    </citation>
    <scope>NUCLEOTIDE SEQUENCE</scope>
    <source>
        <strain evidence="1">DBVPG 5303</strain>
    </source>
</reference>
<gene>
    <name evidence="1" type="ORF">QFC24_002321</name>
</gene>
<dbReference type="Proteomes" id="UP001234202">
    <property type="component" value="Unassembled WGS sequence"/>
</dbReference>
<sequence>MVRASPRSRAPVRNDSYERNGEASAAAAATSSSFLNRLLPLASSATSNPDDAPNGSTQERLNAEYGLDEEDGISGRAGYGQLGTDREEGDDWEGDADHDEEEEEEDDEDGEDGERGDDYDSPLATPRSKRGLVGSSTPRSSTSVNRSPAVSSVARSKTNKTGRTPRQQQQQRRKMPAWMIDPSLPGFVRPTAADAYFLAASRPKRKRVEEEPLAEVKAAGPGDEEEALFGTPHRSGKRPAMQGAPGGAVVVKHAEQLLTPQNRCKGLQTYHRSQYADWASLLLSAQHNLIFFGHGSKREMLQEFMVSTLQPHGHCITINGLYPGLKIRDVLVEIAMAFPGVEQCPVPDLLTRGIDKLAQKIYTYFLPATVVPSVTSSKSSKQEKTPAFETSSKPLFLLLHNIDGPGIRNERSLEILSLFASCPGIYLITSFDHVHTPILFSTTLNNTPKHQYKQGGWTGMPPPTRGFNWAWIQTSTYAPYTLEMEFVRQHAAYAGKVLAGDQDLSGTHGGGSSGDVTEEGALRILASVPPMAKRLFKLLATKQLAAIPADPRLMKAFPVATAAAAPPFAIDSEILQAFAKDKFIAREEERFNTQLMEYKDHGVIVEHAMDAEGRSGRWLWTPFSKEVLGRIVNTLQDVEA</sequence>
<keyword evidence="2" id="KW-1185">Reference proteome</keyword>
<comment type="caution">
    <text evidence="1">The sequence shown here is derived from an EMBL/GenBank/DDBJ whole genome shotgun (WGS) entry which is preliminary data.</text>
</comment>
<protein>
    <submittedName>
        <fullName evidence="1">Uncharacterized protein</fullName>
    </submittedName>
</protein>
<evidence type="ECO:0000313" key="1">
    <source>
        <dbReference type="EMBL" id="KAJ9126049.1"/>
    </source>
</evidence>
<dbReference type="EMBL" id="JASBWV010000006">
    <property type="protein sequence ID" value="KAJ9126049.1"/>
    <property type="molecule type" value="Genomic_DNA"/>
</dbReference>
<evidence type="ECO:0000313" key="2">
    <source>
        <dbReference type="Proteomes" id="UP001234202"/>
    </source>
</evidence>